<keyword evidence="2" id="KW-1185">Reference proteome</keyword>
<reference evidence="1" key="2">
    <citation type="submission" date="2023-04" db="EMBL/GenBank/DDBJ databases">
        <authorList>
            <person name="Bu L."/>
            <person name="Lu L."/>
            <person name="Laidemitt M.R."/>
            <person name="Zhang S.M."/>
            <person name="Mutuku M."/>
            <person name="Mkoji G."/>
            <person name="Steinauer M."/>
            <person name="Loker E.S."/>
        </authorList>
    </citation>
    <scope>NUCLEOTIDE SEQUENCE</scope>
    <source>
        <strain evidence="1">KasaAsao</strain>
        <tissue evidence="1">Whole Snail</tissue>
    </source>
</reference>
<comment type="caution">
    <text evidence="1">The sequence shown here is derived from an EMBL/GenBank/DDBJ whole genome shotgun (WGS) entry which is preliminary data.</text>
</comment>
<sequence length="67" mass="7918">MGRPLRRSAEAACRTNCSDENYRDRHYLYTFQKASVTDNGHEVNETITTSSQERTNWDECRWSVLLF</sequence>
<dbReference type="AlphaFoldDB" id="A0AAD8B418"/>
<accession>A0AAD8B418</accession>
<evidence type="ECO:0000313" key="1">
    <source>
        <dbReference type="EMBL" id="KAK0047652.1"/>
    </source>
</evidence>
<name>A0AAD8B418_BIOPF</name>
<proteinExistence type="predicted"/>
<reference evidence="1" key="1">
    <citation type="journal article" date="2023" name="PLoS Negl. Trop. Dis.">
        <title>A genome sequence for Biomphalaria pfeifferi, the major vector snail for the human-infecting parasite Schistosoma mansoni.</title>
        <authorList>
            <person name="Bu L."/>
            <person name="Lu L."/>
            <person name="Laidemitt M.R."/>
            <person name="Zhang S.M."/>
            <person name="Mutuku M."/>
            <person name="Mkoji G."/>
            <person name="Steinauer M."/>
            <person name="Loker E.S."/>
        </authorList>
    </citation>
    <scope>NUCLEOTIDE SEQUENCE</scope>
    <source>
        <strain evidence="1">KasaAsao</strain>
    </source>
</reference>
<gene>
    <name evidence="1" type="ORF">Bpfe_022957</name>
</gene>
<dbReference type="EMBL" id="JASAOG010000148">
    <property type="protein sequence ID" value="KAK0047652.1"/>
    <property type="molecule type" value="Genomic_DNA"/>
</dbReference>
<dbReference type="Proteomes" id="UP001233172">
    <property type="component" value="Unassembled WGS sequence"/>
</dbReference>
<protein>
    <submittedName>
        <fullName evidence="1">Uncharacterized protein</fullName>
    </submittedName>
</protein>
<organism evidence="1 2">
    <name type="scientific">Biomphalaria pfeifferi</name>
    <name type="common">Bloodfluke planorb</name>
    <name type="synonym">Freshwater snail</name>
    <dbReference type="NCBI Taxonomy" id="112525"/>
    <lineage>
        <taxon>Eukaryota</taxon>
        <taxon>Metazoa</taxon>
        <taxon>Spiralia</taxon>
        <taxon>Lophotrochozoa</taxon>
        <taxon>Mollusca</taxon>
        <taxon>Gastropoda</taxon>
        <taxon>Heterobranchia</taxon>
        <taxon>Euthyneura</taxon>
        <taxon>Panpulmonata</taxon>
        <taxon>Hygrophila</taxon>
        <taxon>Lymnaeoidea</taxon>
        <taxon>Planorbidae</taxon>
        <taxon>Biomphalaria</taxon>
    </lineage>
</organism>
<evidence type="ECO:0000313" key="2">
    <source>
        <dbReference type="Proteomes" id="UP001233172"/>
    </source>
</evidence>